<protein>
    <recommendedName>
        <fullName evidence="4">YfhO family protein</fullName>
    </recommendedName>
</protein>
<feature type="transmembrane region" description="Helical" evidence="1">
    <location>
        <begin position="420"/>
        <end position="439"/>
    </location>
</feature>
<evidence type="ECO:0000313" key="3">
    <source>
        <dbReference type="Proteomes" id="UP000034050"/>
    </source>
</evidence>
<gene>
    <name evidence="2" type="ORF">UV61_C0002G0134</name>
</gene>
<feature type="transmembrane region" description="Helical" evidence="1">
    <location>
        <begin position="350"/>
        <end position="368"/>
    </location>
</feature>
<dbReference type="InterPro" id="IPR018580">
    <property type="entry name" value="Uncharacterised_YfhO"/>
</dbReference>
<feature type="transmembrane region" description="Helical" evidence="1">
    <location>
        <begin position="388"/>
        <end position="408"/>
    </location>
</feature>
<keyword evidence="1" id="KW-1133">Transmembrane helix</keyword>
<dbReference type="PANTHER" id="PTHR38454">
    <property type="entry name" value="INTEGRAL MEMBRANE PROTEIN-RELATED"/>
    <property type="match status" value="1"/>
</dbReference>
<accession>A0A0G1FKJ2</accession>
<feature type="transmembrane region" description="Helical" evidence="1">
    <location>
        <begin position="486"/>
        <end position="503"/>
    </location>
</feature>
<feature type="transmembrane region" description="Helical" evidence="1">
    <location>
        <begin position="6"/>
        <end position="25"/>
    </location>
</feature>
<feature type="transmembrane region" description="Helical" evidence="1">
    <location>
        <begin position="325"/>
        <end position="343"/>
    </location>
</feature>
<comment type="caution">
    <text evidence="2">The sequence shown here is derived from an EMBL/GenBank/DDBJ whole genome shotgun (WGS) entry which is preliminary data.</text>
</comment>
<evidence type="ECO:0000256" key="1">
    <source>
        <dbReference type="SAM" id="Phobius"/>
    </source>
</evidence>
<reference evidence="2 3" key="1">
    <citation type="journal article" date="2015" name="Nature">
        <title>rRNA introns, odd ribosomes, and small enigmatic genomes across a large radiation of phyla.</title>
        <authorList>
            <person name="Brown C.T."/>
            <person name="Hug L.A."/>
            <person name="Thomas B.C."/>
            <person name="Sharon I."/>
            <person name="Castelle C.J."/>
            <person name="Singh A."/>
            <person name="Wilkins M.J."/>
            <person name="Williams K.H."/>
            <person name="Banfield J.F."/>
        </authorList>
    </citation>
    <scope>NUCLEOTIDE SEQUENCE [LARGE SCALE GENOMIC DNA]</scope>
</reference>
<keyword evidence="1" id="KW-0812">Transmembrane</keyword>
<organism evidence="2 3">
    <name type="scientific">Candidatus Gottesmanbacteria bacterium GW2011_GWB1_43_11</name>
    <dbReference type="NCBI Taxonomy" id="1618446"/>
    <lineage>
        <taxon>Bacteria</taxon>
        <taxon>Candidatus Gottesmaniibacteriota</taxon>
    </lineage>
</organism>
<dbReference type="Proteomes" id="UP000034050">
    <property type="component" value="Unassembled WGS sequence"/>
</dbReference>
<evidence type="ECO:0000313" key="2">
    <source>
        <dbReference type="EMBL" id="KKS87413.1"/>
    </source>
</evidence>
<feature type="transmembrane region" description="Helical" evidence="1">
    <location>
        <begin position="459"/>
        <end position="479"/>
    </location>
</feature>
<dbReference type="STRING" id="1618446.UV61_C0002G0134"/>
<feature type="transmembrane region" description="Helical" evidence="1">
    <location>
        <begin position="155"/>
        <end position="180"/>
    </location>
</feature>
<sequence>MKFLKANLHLFIFILLIGGFSYPFIFSGKLPIPSDALVGLYHPWRDSLQGSFPNGYPYKNPLITDPVRQQYPYRILAINDLKQGQLPKWNPYNFSGTPLMANIQTAAFYPLNILFWLLPDASAWSILVLLQPILAGVFMYLYLKNLRLVESAAVLGGISFAFSGFMVAWLTWNTIGHVALWLPLILLAKDKLLEKFRWRWGLVLVFAESAMLLAGHLQTAFYVVVFSTIYLILRAWRLSNTNLRETWRKLTPFIFTALAVMLLVSGQFIPTVRFILASARNFDLPDWQRPEWFLPVGHLIQFIAPDFFGNPATGNYWGYWNYGEFVGYIGILPLMLGIFAGLFRRDKKTLFYSSCLVSALILALPTPLAKIPYQLNLPLIATLQPSRIIFLVDFCFAVLAALGMDHLLKQNQATARNLQRIIVDLALVFGFLWLFVIFARNLGVSPEKALKLVTSKRNLVLPSVVFIAVSGCLWLLHSVKNHARQIMVLLLVGITAWELWHFANKFTPFTDQNLLFPQAPTLNFLKANLGNYRLLTTDRRILPPNVTTYYRLASVDGYDPLYLANYGELMAAWTRNSPDITPGAFNRILTPEDPNTFFADLLGVKYVISLKEETDPKLKLVFQEGETRVYENTQVFPRAFLAEKVYQWPNRETLIKDMFFNQSQLRNVAFTTADIKLPANPLVSDETAEIVSYSENNIIIKTKTTHERLLVLTDIYYPEWQAFIDGQKTQIYPVDLSLRGIVVSQGEHLIELQI</sequence>
<feature type="transmembrane region" description="Helical" evidence="1">
    <location>
        <begin position="253"/>
        <end position="276"/>
    </location>
</feature>
<dbReference type="Pfam" id="PF09586">
    <property type="entry name" value="YfhO"/>
    <property type="match status" value="1"/>
</dbReference>
<proteinExistence type="predicted"/>
<dbReference type="EMBL" id="LCFD01000002">
    <property type="protein sequence ID" value="KKS87413.1"/>
    <property type="molecule type" value="Genomic_DNA"/>
</dbReference>
<keyword evidence="1" id="KW-0472">Membrane</keyword>
<evidence type="ECO:0008006" key="4">
    <source>
        <dbReference type="Google" id="ProtNLM"/>
    </source>
</evidence>
<dbReference type="PANTHER" id="PTHR38454:SF1">
    <property type="entry name" value="INTEGRAL MEMBRANE PROTEIN"/>
    <property type="match status" value="1"/>
</dbReference>
<feature type="transmembrane region" description="Helical" evidence="1">
    <location>
        <begin position="200"/>
        <end position="233"/>
    </location>
</feature>
<dbReference type="AlphaFoldDB" id="A0A0G1FKJ2"/>
<feature type="transmembrane region" description="Helical" evidence="1">
    <location>
        <begin position="124"/>
        <end position="143"/>
    </location>
</feature>
<name>A0A0G1FKJ2_9BACT</name>